<name>G0M6X1_CAEBE</name>
<dbReference type="InParanoid" id="G0M6X1"/>
<organism evidence="2">
    <name type="scientific">Caenorhabditis brenneri</name>
    <name type="common">Nematode worm</name>
    <dbReference type="NCBI Taxonomy" id="135651"/>
    <lineage>
        <taxon>Eukaryota</taxon>
        <taxon>Metazoa</taxon>
        <taxon>Ecdysozoa</taxon>
        <taxon>Nematoda</taxon>
        <taxon>Chromadorea</taxon>
        <taxon>Rhabditida</taxon>
        <taxon>Rhabditina</taxon>
        <taxon>Rhabditomorpha</taxon>
        <taxon>Rhabditoidea</taxon>
        <taxon>Rhabditidae</taxon>
        <taxon>Peloderinae</taxon>
        <taxon>Caenorhabditis</taxon>
    </lineage>
</organism>
<dbReference type="OrthoDB" id="5896858at2759"/>
<reference evidence="2" key="1">
    <citation type="submission" date="2011-07" db="EMBL/GenBank/DDBJ databases">
        <authorList>
            <consortium name="Caenorhabditis brenneri Sequencing and Analysis Consortium"/>
            <person name="Wilson R.K."/>
        </authorList>
    </citation>
    <scope>NUCLEOTIDE SEQUENCE [LARGE SCALE GENOMIC DNA]</scope>
    <source>
        <strain evidence="2">PB2801</strain>
    </source>
</reference>
<dbReference type="Proteomes" id="UP000008068">
    <property type="component" value="Unassembled WGS sequence"/>
</dbReference>
<evidence type="ECO:0000313" key="2">
    <source>
        <dbReference type="Proteomes" id="UP000008068"/>
    </source>
</evidence>
<keyword evidence="2" id="KW-1185">Reference proteome</keyword>
<protein>
    <submittedName>
        <fullName evidence="1">Uncharacterized protein</fullName>
    </submittedName>
</protein>
<dbReference type="EMBL" id="GL379786">
    <property type="protein sequence ID" value="EGT30564.1"/>
    <property type="molecule type" value="Genomic_DNA"/>
</dbReference>
<gene>
    <name evidence="1" type="ORF">CAEBREN_10337</name>
</gene>
<accession>G0M6X1</accession>
<dbReference type="AlphaFoldDB" id="G0M6X1"/>
<sequence>MVNQEMLMMENYCAAMFKSTSLKEYQLGVEFWRKASPLHLPRNYQLALILTKCNNWNREIVDKRFQMFYTEKCWSGARCKDVYPNSNSLF</sequence>
<proteinExistence type="predicted"/>
<evidence type="ECO:0000313" key="1">
    <source>
        <dbReference type="EMBL" id="EGT30564.1"/>
    </source>
</evidence>
<dbReference type="HOGENOM" id="CLU_2442783_0_0_1"/>